<dbReference type="OrthoDB" id="430522at2759"/>
<dbReference type="PANTHER" id="PTHR12117:SF0">
    <property type="entry name" value="PROLYL 3-HYDROXYLASE OGFOD1"/>
    <property type="match status" value="1"/>
</dbReference>
<dbReference type="InterPro" id="IPR006620">
    <property type="entry name" value="Pro_4_hyd_alph"/>
</dbReference>
<evidence type="ECO:0000256" key="8">
    <source>
        <dbReference type="ARBA" id="ARBA00047444"/>
    </source>
</evidence>
<evidence type="ECO:0000256" key="2">
    <source>
        <dbReference type="ARBA" id="ARBA00007443"/>
    </source>
</evidence>
<keyword evidence="4" id="KW-0847">Vitamin C</keyword>
<evidence type="ECO:0000256" key="1">
    <source>
        <dbReference type="ARBA" id="ARBA00001961"/>
    </source>
</evidence>
<keyword evidence="7" id="KW-0408">Iron</keyword>
<evidence type="ECO:0000256" key="9">
    <source>
        <dbReference type="SAM" id="MobiDB-lite"/>
    </source>
</evidence>
<dbReference type="InterPro" id="IPR019601">
    <property type="entry name" value="Oxoglutarate/Fe-dep_Oase_C"/>
</dbReference>
<dbReference type="SMART" id="SM00702">
    <property type="entry name" value="P4Hc"/>
    <property type="match status" value="1"/>
</dbReference>
<dbReference type="GO" id="GO:0005506">
    <property type="term" value="F:iron ion binding"/>
    <property type="evidence" value="ECO:0007669"/>
    <property type="project" value="InterPro"/>
</dbReference>
<organism evidence="11 12">
    <name type="scientific">Triparma retinervis</name>
    <dbReference type="NCBI Taxonomy" id="2557542"/>
    <lineage>
        <taxon>Eukaryota</taxon>
        <taxon>Sar</taxon>
        <taxon>Stramenopiles</taxon>
        <taxon>Ochrophyta</taxon>
        <taxon>Bolidophyceae</taxon>
        <taxon>Parmales</taxon>
        <taxon>Triparmaceae</taxon>
        <taxon>Triparma</taxon>
    </lineage>
</organism>
<dbReference type="InterPro" id="IPR051842">
    <property type="entry name" value="uS12_prolyl_hydroxylase"/>
</dbReference>
<sequence length="509" mass="56059">LVANKSTYPKSLPYPHCTLTSIMDPSFCRGVIRELKDNLTATYKESDLFKFYQTLDLGNLQEGTELAQSIPKVMELRKALFGKQWRSKVEEMLGFQPGSLIDKVDCAVNVHAEGCHLLCHDDVIGTRRVSFIVYLTDEDWVRSDGGNLELYDSAVSEGSDGGPRREPLPPPAATVPPTFNTMAMFSVLPNVSYHSVEEVRGAKPRMSVQGWYHGVGNVEKEEEGTLGRLKEKGRDNLGEWKQPGDKGFSVTSSGGDSGLQPGDLTILGKYVNSTYLSPEAIGSIRARFEAESSVLLRDFLIADEAKGIRGGLEARDKLDELGDGGAGKEGYKTGEGNGWVQRGPSHKQRFLEYSGDGGEEQGERLRLVKEALMETGAWYRYLEALTGLDALSGHRGKIRRFRSGYDYTVAHYGVFTEESVLDATLCFVRGKGAQTGMVDEKGERVEGDPDDEVWQSGEVQEERQNPRANIELRVLLNEIVVGLIELARLVLEQLQVLVVTVIGGTSDIG</sequence>
<feature type="region of interest" description="Disordered" evidence="9">
    <location>
        <begin position="235"/>
        <end position="256"/>
    </location>
</feature>
<keyword evidence="5" id="KW-0223">Dioxygenase</keyword>
<reference evidence="11" key="1">
    <citation type="submission" date="2022-07" db="EMBL/GenBank/DDBJ databases">
        <title>Genome analysis of Parmales, a sister group of diatoms, reveals the evolutionary specialization of diatoms from phago-mixotrophs to photoautotrophs.</title>
        <authorList>
            <person name="Ban H."/>
            <person name="Sato S."/>
            <person name="Yoshikawa S."/>
            <person name="Kazumasa Y."/>
            <person name="Nakamura Y."/>
            <person name="Ichinomiya M."/>
            <person name="Saitoh K."/>
            <person name="Sato N."/>
            <person name="Blanc-Mathieu R."/>
            <person name="Endo H."/>
            <person name="Kuwata A."/>
            <person name="Ogata H."/>
        </authorList>
    </citation>
    <scope>NUCLEOTIDE SEQUENCE</scope>
</reference>
<dbReference type="Proteomes" id="UP001165082">
    <property type="component" value="Unassembled WGS sequence"/>
</dbReference>
<dbReference type="InterPro" id="IPR039558">
    <property type="entry name" value="TPA1/OFD1_N"/>
</dbReference>
<feature type="non-terminal residue" evidence="11">
    <location>
        <position position="1"/>
    </location>
</feature>
<evidence type="ECO:0000313" key="11">
    <source>
        <dbReference type="EMBL" id="GMI11700.1"/>
    </source>
</evidence>
<evidence type="ECO:0000256" key="4">
    <source>
        <dbReference type="ARBA" id="ARBA00022896"/>
    </source>
</evidence>
<accession>A0A9W7FGI8</accession>
<evidence type="ECO:0000256" key="7">
    <source>
        <dbReference type="ARBA" id="ARBA00023004"/>
    </source>
</evidence>
<dbReference type="InterPro" id="IPR005123">
    <property type="entry name" value="Oxoglu/Fe-dep_dioxygenase_dom"/>
</dbReference>
<keyword evidence="6" id="KW-0560">Oxidoreductase</keyword>
<feature type="compositionally biased region" description="Basic and acidic residues" evidence="9">
    <location>
        <begin position="235"/>
        <end position="244"/>
    </location>
</feature>
<feature type="domain" description="Fe2OG dioxygenase" evidence="10">
    <location>
        <begin position="100"/>
        <end position="214"/>
    </location>
</feature>
<dbReference type="Pfam" id="PF10637">
    <property type="entry name" value="Ofd1_CTDD"/>
    <property type="match status" value="1"/>
</dbReference>
<proteinExistence type="inferred from homology"/>
<comment type="cofactor">
    <cofactor evidence="1">
        <name>L-ascorbate</name>
        <dbReference type="ChEBI" id="CHEBI:38290"/>
    </cofactor>
</comment>
<dbReference type="AlphaFoldDB" id="A0A9W7FGI8"/>
<dbReference type="Gene3D" id="2.60.120.620">
    <property type="entry name" value="q2cbj1_9rhob like domain"/>
    <property type="match status" value="2"/>
</dbReference>
<protein>
    <recommendedName>
        <fullName evidence="10">Fe2OG dioxygenase domain-containing protein</fullName>
    </recommendedName>
</protein>
<dbReference type="Pfam" id="PF13661">
    <property type="entry name" value="2OG-FeII_Oxy_4"/>
    <property type="match status" value="1"/>
</dbReference>
<evidence type="ECO:0000313" key="12">
    <source>
        <dbReference type="Proteomes" id="UP001165082"/>
    </source>
</evidence>
<name>A0A9W7FGI8_9STRA</name>
<evidence type="ECO:0000256" key="3">
    <source>
        <dbReference type="ARBA" id="ARBA00022723"/>
    </source>
</evidence>
<comment type="catalytic activity">
    <reaction evidence="8">
        <text>[ribosomal protein uS12]-L-proline + 2-oxoglutarate + O2 = [ribosomal protein uS12]-(3S)-3-hydroxy-L-proline + succinate + CO2</text>
        <dbReference type="Rhea" id="RHEA:54156"/>
        <dbReference type="Rhea" id="RHEA-COMP:13816"/>
        <dbReference type="Rhea" id="RHEA-COMP:13818"/>
        <dbReference type="ChEBI" id="CHEBI:15379"/>
        <dbReference type="ChEBI" id="CHEBI:16526"/>
        <dbReference type="ChEBI" id="CHEBI:16810"/>
        <dbReference type="ChEBI" id="CHEBI:30031"/>
        <dbReference type="ChEBI" id="CHEBI:50342"/>
        <dbReference type="ChEBI" id="CHEBI:85428"/>
    </reaction>
</comment>
<evidence type="ECO:0000256" key="6">
    <source>
        <dbReference type="ARBA" id="ARBA00023002"/>
    </source>
</evidence>
<evidence type="ECO:0000256" key="5">
    <source>
        <dbReference type="ARBA" id="ARBA00022964"/>
    </source>
</evidence>
<dbReference type="GO" id="GO:0031418">
    <property type="term" value="F:L-ascorbic acid binding"/>
    <property type="evidence" value="ECO:0007669"/>
    <property type="project" value="UniProtKB-KW"/>
</dbReference>
<gene>
    <name evidence="11" type="ORF">TrRE_jg2225</name>
</gene>
<dbReference type="GO" id="GO:0031543">
    <property type="term" value="F:peptidyl-proline dioxygenase activity"/>
    <property type="evidence" value="ECO:0007669"/>
    <property type="project" value="UniProtKB-ARBA"/>
</dbReference>
<comment type="caution">
    <text evidence="11">The sequence shown here is derived from an EMBL/GenBank/DDBJ whole genome shotgun (WGS) entry which is preliminary data.</text>
</comment>
<feature type="region of interest" description="Disordered" evidence="9">
    <location>
        <begin position="154"/>
        <end position="174"/>
    </location>
</feature>
<keyword evidence="3" id="KW-0479">Metal-binding</keyword>
<dbReference type="EMBL" id="BRXZ01000438">
    <property type="protein sequence ID" value="GMI11700.1"/>
    <property type="molecule type" value="Genomic_DNA"/>
</dbReference>
<dbReference type="PROSITE" id="PS51471">
    <property type="entry name" value="FE2OG_OXY"/>
    <property type="match status" value="1"/>
</dbReference>
<dbReference type="PANTHER" id="PTHR12117">
    <property type="entry name" value="HISTONE ACETYLTRANSFERASE COMPLEX"/>
    <property type="match status" value="1"/>
</dbReference>
<keyword evidence="12" id="KW-1185">Reference proteome</keyword>
<evidence type="ECO:0000259" key="10">
    <source>
        <dbReference type="PROSITE" id="PS51471"/>
    </source>
</evidence>
<comment type="similarity">
    <text evidence="2">Belongs to the TPA1 family.</text>
</comment>